<gene>
    <name evidence="1" type="ORF">Slati_4050000</name>
</gene>
<dbReference type="PANTHER" id="PTHR34538:SF10">
    <property type="entry name" value="GENOME ASSEMBLY, CHROMOSOME: A06"/>
    <property type="match status" value="1"/>
</dbReference>
<accession>A0AAW2TR06</accession>
<proteinExistence type="predicted"/>
<dbReference type="EMBL" id="JACGWN010000014">
    <property type="protein sequence ID" value="KAL0407361.1"/>
    <property type="molecule type" value="Genomic_DNA"/>
</dbReference>
<name>A0AAW2TR06_9LAMI</name>
<protein>
    <recommendedName>
        <fullName evidence="2">PH domain-containing protein</fullName>
    </recommendedName>
</protein>
<organism evidence="1">
    <name type="scientific">Sesamum latifolium</name>
    <dbReference type="NCBI Taxonomy" id="2727402"/>
    <lineage>
        <taxon>Eukaryota</taxon>
        <taxon>Viridiplantae</taxon>
        <taxon>Streptophyta</taxon>
        <taxon>Embryophyta</taxon>
        <taxon>Tracheophyta</taxon>
        <taxon>Spermatophyta</taxon>
        <taxon>Magnoliopsida</taxon>
        <taxon>eudicotyledons</taxon>
        <taxon>Gunneridae</taxon>
        <taxon>Pentapetalae</taxon>
        <taxon>asterids</taxon>
        <taxon>lamiids</taxon>
        <taxon>Lamiales</taxon>
        <taxon>Pedaliaceae</taxon>
        <taxon>Sesamum</taxon>
    </lineage>
</organism>
<dbReference type="AlphaFoldDB" id="A0AAW2TR06"/>
<sequence length="84" mass="9753">MGWMQSFGKKQWRKVYWRIRAAMKKAVRKGSKPQFRFQYDPYSYALNFDDGLGEKEGGVVQEARLPECPESIICVFVVLAGMNE</sequence>
<reference evidence="1" key="1">
    <citation type="submission" date="2020-06" db="EMBL/GenBank/DDBJ databases">
        <authorList>
            <person name="Li T."/>
            <person name="Hu X."/>
            <person name="Zhang T."/>
            <person name="Song X."/>
            <person name="Zhang H."/>
            <person name="Dai N."/>
            <person name="Sheng W."/>
            <person name="Hou X."/>
            <person name="Wei L."/>
        </authorList>
    </citation>
    <scope>NUCLEOTIDE SEQUENCE</scope>
    <source>
        <strain evidence="1">KEN1</strain>
        <tissue evidence="1">Leaf</tissue>
    </source>
</reference>
<dbReference type="PANTHER" id="PTHR34538">
    <property type="entry name" value="EXPRESSED PROTEIN"/>
    <property type="match status" value="1"/>
</dbReference>
<evidence type="ECO:0008006" key="2">
    <source>
        <dbReference type="Google" id="ProtNLM"/>
    </source>
</evidence>
<comment type="caution">
    <text evidence="1">The sequence shown here is derived from an EMBL/GenBank/DDBJ whole genome shotgun (WGS) entry which is preliminary data.</text>
</comment>
<reference evidence="1" key="2">
    <citation type="journal article" date="2024" name="Plant">
        <title>Genomic evolution and insights into agronomic trait innovations of Sesamum species.</title>
        <authorList>
            <person name="Miao H."/>
            <person name="Wang L."/>
            <person name="Qu L."/>
            <person name="Liu H."/>
            <person name="Sun Y."/>
            <person name="Le M."/>
            <person name="Wang Q."/>
            <person name="Wei S."/>
            <person name="Zheng Y."/>
            <person name="Lin W."/>
            <person name="Duan Y."/>
            <person name="Cao H."/>
            <person name="Xiong S."/>
            <person name="Wang X."/>
            <person name="Wei L."/>
            <person name="Li C."/>
            <person name="Ma Q."/>
            <person name="Ju M."/>
            <person name="Zhao R."/>
            <person name="Li G."/>
            <person name="Mu C."/>
            <person name="Tian Q."/>
            <person name="Mei H."/>
            <person name="Zhang T."/>
            <person name="Gao T."/>
            <person name="Zhang H."/>
        </authorList>
    </citation>
    <scope>NUCLEOTIDE SEQUENCE</scope>
    <source>
        <strain evidence="1">KEN1</strain>
    </source>
</reference>
<evidence type="ECO:0000313" key="1">
    <source>
        <dbReference type="EMBL" id="KAL0407361.1"/>
    </source>
</evidence>